<evidence type="ECO:0000313" key="2">
    <source>
        <dbReference type="EMBL" id="GAA1228975.1"/>
    </source>
</evidence>
<gene>
    <name evidence="2" type="ORF">GCM10009665_19320</name>
</gene>
<accession>A0ABP4GLF1</accession>
<keyword evidence="3" id="KW-1185">Reference proteome</keyword>
<reference evidence="3" key="1">
    <citation type="journal article" date="2019" name="Int. J. Syst. Evol. Microbiol.">
        <title>The Global Catalogue of Microorganisms (GCM) 10K type strain sequencing project: providing services to taxonomists for standard genome sequencing and annotation.</title>
        <authorList>
            <consortium name="The Broad Institute Genomics Platform"/>
            <consortium name="The Broad Institute Genome Sequencing Center for Infectious Disease"/>
            <person name="Wu L."/>
            <person name="Ma J."/>
        </authorList>
    </citation>
    <scope>NUCLEOTIDE SEQUENCE [LARGE SCALE GENOMIC DNA]</scope>
    <source>
        <strain evidence="3">JCM 13004</strain>
    </source>
</reference>
<protein>
    <recommendedName>
        <fullName evidence="4">Secreted protein</fullName>
    </recommendedName>
</protein>
<comment type="caution">
    <text evidence="2">The sequence shown here is derived from an EMBL/GenBank/DDBJ whole genome shotgun (WGS) entry which is preliminary data.</text>
</comment>
<feature type="chain" id="PRO_5045119514" description="Secreted protein" evidence="1">
    <location>
        <begin position="27"/>
        <end position="131"/>
    </location>
</feature>
<dbReference type="RefSeq" id="WP_344440857.1">
    <property type="nucleotide sequence ID" value="NZ_BAAALF010000023.1"/>
</dbReference>
<organism evidence="2 3">
    <name type="scientific">Kitasatospora nipponensis</name>
    <dbReference type="NCBI Taxonomy" id="258049"/>
    <lineage>
        <taxon>Bacteria</taxon>
        <taxon>Bacillati</taxon>
        <taxon>Actinomycetota</taxon>
        <taxon>Actinomycetes</taxon>
        <taxon>Kitasatosporales</taxon>
        <taxon>Streptomycetaceae</taxon>
        <taxon>Kitasatospora</taxon>
    </lineage>
</organism>
<evidence type="ECO:0000313" key="3">
    <source>
        <dbReference type="Proteomes" id="UP001500037"/>
    </source>
</evidence>
<dbReference type="EMBL" id="BAAALF010000023">
    <property type="protein sequence ID" value="GAA1228975.1"/>
    <property type="molecule type" value="Genomic_DNA"/>
</dbReference>
<evidence type="ECO:0008006" key="4">
    <source>
        <dbReference type="Google" id="ProtNLM"/>
    </source>
</evidence>
<proteinExistence type="predicted"/>
<name>A0ABP4GLF1_9ACTN</name>
<dbReference type="Proteomes" id="UP001500037">
    <property type="component" value="Unassembled WGS sequence"/>
</dbReference>
<sequence>MRKASAVAFTATLFAGLALGIPAASASSSSYSLQQSWSGSSGGCGLSQDLLLNSADHHNYQQGHAWSSNGDYCLFSQVQFKNGTAQTSWSGAVAGSTSIWSPVTYDGPGYTVMSCVNDETTGAASWCSPKY</sequence>
<keyword evidence="1" id="KW-0732">Signal</keyword>
<evidence type="ECO:0000256" key="1">
    <source>
        <dbReference type="SAM" id="SignalP"/>
    </source>
</evidence>
<feature type="signal peptide" evidence="1">
    <location>
        <begin position="1"/>
        <end position="26"/>
    </location>
</feature>